<name>A0A518GSW3_9PLAN</name>
<accession>A0A518GSW3</accession>
<feature type="region of interest" description="Disordered" evidence="4">
    <location>
        <begin position="1"/>
        <end position="26"/>
    </location>
</feature>
<dbReference type="EMBL" id="CP036299">
    <property type="protein sequence ID" value="QDV31680.1"/>
    <property type="molecule type" value="Genomic_DNA"/>
</dbReference>
<dbReference type="InterPro" id="IPR050166">
    <property type="entry name" value="ABC_transporter_ATP-bind"/>
</dbReference>
<evidence type="ECO:0000313" key="7">
    <source>
        <dbReference type="Proteomes" id="UP000315349"/>
    </source>
</evidence>
<dbReference type="InterPro" id="IPR003593">
    <property type="entry name" value="AAA+_ATPase"/>
</dbReference>
<keyword evidence="2" id="KW-0547">Nucleotide-binding</keyword>
<dbReference type="OrthoDB" id="2151853at2"/>
<protein>
    <submittedName>
        <fullName evidence="6">Bicarbonate transport ATP-binding protein CmpD</fullName>
        <ecNumber evidence="6">3.6.3.-</ecNumber>
    </submittedName>
</protein>
<dbReference type="Gene3D" id="3.40.50.300">
    <property type="entry name" value="P-loop containing nucleotide triphosphate hydrolases"/>
    <property type="match status" value="1"/>
</dbReference>
<keyword evidence="6" id="KW-0378">Hydrolase</keyword>
<evidence type="ECO:0000256" key="2">
    <source>
        <dbReference type="ARBA" id="ARBA00022741"/>
    </source>
</evidence>
<dbReference type="PANTHER" id="PTHR42788">
    <property type="entry name" value="TAURINE IMPORT ATP-BINDING PROTEIN-RELATED"/>
    <property type="match status" value="1"/>
</dbReference>
<sequence>MEITQRSSSIPMSALTPDSAASADHETPPIDVAKVAATKGNAASRPLIEVRDLSLRFSTGSEILAAVNLGVNEDEFVALLGPSGCGKSTLLRVMAGLIHSTGGEVTIDGLDPASARKNRHPLAFVFQDPTLLPWRTVWDNIRLPLELQGVPYAEQMKAVEASLPLIGLTTADATKRPRSLSGGMRMRVSLARALVTNPHILFMDEPFAALDDVLRQQLNEEVLTLSRQKQWTCVFVTHNVAEAAFMADRVLVMRSKPGSIARVIDVPFSHPRTAALRESAEFAQFAGQVSRELREVMSW</sequence>
<dbReference type="Pfam" id="PF00005">
    <property type="entry name" value="ABC_tran"/>
    <property type="match status" value="1"/>
</dbReference>
<feature type="compositionally biased region" description="Polar residues" evidence="4">
    <location>
        <begin position="1"/>
        <end position="11"/>
    </location>
</feature>
<dbReference type="SUPFAM" id="SSF52540">
    <property type="entry name" value="P-loop containing nucleoside triphosphate hydrolases"/>
    <property type="match status" value="1"/>
</dbReference>
<keyword evidence="3 6" id="KW-0067">ATP-binding</keyword>
<dbReference type="PROSITE" id="PS50893">
    <property type="entry name" value="ABC_TRANSPORTER_2"/>
    <property type="match status" value="1"/>
</dbReference>
<feature type="domain" description="ABC transporter" evidence="5">
    <location>
        <begin position="48"/>
        <end position="276"/>
    </location>
</feature>
<dbReference type="GO" id="GO:0016887">
    <property type="term" value="F:ATP hydrolysis activity"/>
    <property type="evidence" value="ECO:0007669"/>
    <property type="project" value="InterPro"/>
</dbReference>
<dbReference type="InterPro" id="IPR017871">
    <property type="entry name" value="ABC_transporter-like_CS"/>
</dbReference>
<evidence type="ECO:0000256" key="1">
    <source>
        <dbReference type="ARBA" id="ARBA00022448"/>
    </source>
</evidence>
<reference evidence="6 7" key="1">
    <citation type="submission" date="2019-02" db="EMBL/GenBank/DDBJ databases">
        <title>Deep-cultivation of Planctomycetes and their phenomic and genomic characterization uncovers novel biology.</title>
        <authorList>
            <person name="Wiegand S."/>
            <person name="Jogler M."/>
            <person name="Boedeker C."/>
            <person name="Pinto D."/>
            <person name="Vollmers J."/>
            <person name="Rivas-Marin E."/>
            <person name="Kohn T."/>
            <person name="Peeters S.H."/>
            <person name="Heuer A."/>
            <person name="Rast P."/>
            <person name="Oberbeckmann S."/>
            <person name="Bunk B."/>
            <person name="Jeske O."/>
            <person name="Meyerdierks A."/>
            <person name="Storesund J.E."/>
            <person name="Kallscheuer N."/>
            <person name="Luecker S."/>
            <person name="Lage O.M."/>
            <person name="Pohl T."/>
            <person name="Merkel B.J."/>
            <person name="Hornburger P."/>
            <person name="Mueller R.-W."/>
            <person name="Bruemmer F."/>
            <person name="Labrenz M."/>
            <person name="Spormann A.M."/>
            <person name="Op den Camp H."/>
            <person name="Overmann J."/>
            <person name="Amann R."/>
            <person name="Jetten M.S.M."/>
            <person name="Mascher T."/>
            <person name="Medema M.H."/>
            <person name="Devos D.P."/>
            <person name="Kaster A.-K."/>
            <person name="Ovreas L."/>
            <person name="Rohde M."/>
            <person name="Galperin M.Y."/>
            <person name="Jogler C."/>
        </authorList>
    </citation>
    <scope>NUCLEOTIDE SEQUENCE [LARGE SCALE GENOMIC DNA]</scope>
    <source>
        <strain evidence="6 7">Spb1</strain>
    </source>
</reference>
<dbReference type="PROSITE" id="PS00211">
    <property type="entry name" value="ABC_TRANSPORTER_1"/>
    <property type="match status" value="1"/>
</dbReference>
<keyword evidence="7" id="KW-1185">Reference proteome</keyword>
<keyword evidence="1" id="KW-0813">Transport</keyword>
<dbReference type="GO" id="GO:0005524">
    <property type="term" value="F:ATP binding"/>
    <property type="evidence" value="ECO:0007669"/>
    <property type="project" value="UniProtKB-KW"/>
</dbReference>
<evidence type="ECO:0000256" key="4">
    <source>
        <dbReference type="SAM" id="MobiDB-lite"/>
    </source>
</evidence>
<dbReference type="KEGG" id="peh:Spb1_36250"/>
<dbReference type="EC" id="3.6.3.-" evidence="6"/>
<dbReference type="Proteomes" id="UP000315349">
    <property type="component" value="Chromosome"/>
</dbReference>
<dbReference type="CDD" id="cd03293">
    <property type="entry name" value="ABC_NrtD_SsuB_transporters"/>
    <property type="match status" value="1"/>
</dbReference>
<evidence type="ECO:0000256" key="3">
    <source>
        <dbReference type="ARBA" id="ARBA00022840"/>
    </source>
</evidence>
<proteinExistence type="predicted"/>
<dbReference type="RefSeq" id="WP_145302909.1">
    <property type="nucleotide sequence ID" value="NZ_CP036299.1"/>
</dbReference>
<dbReference type="SMART" id="SM00382">
    <property type="entry name" value="AAA"/>
    <property type="match status" value="1"/>
</dbReference>
<dbReference type="AlphaFoldDB" id="A0A518GSW3"/>
<evidence type="ECO:0000313" key="6">
    <source>
        <dbReference type="EMBL" id="QDV31680.1"/>
    </source>
</evidence>
<gene>
    <name evidence="6" type="primary">cmpD</name>
    <name evidence="6" type="ORF">Spb1_36250</name>
</gene>
<dbReference type="PANTHER" id="PTHR42788:SF20">
    <property type="entry name" value="ABC TRANSPORTER ATP-BINDING PROTEIN"/>
    <property type="match status" value="1"/>
</dbReference>
<dbReference type="InterPro" id="IPR003439">
    <property type="entry name" value="ABC_transporter-like_ATP-bd"/>
</dbReference>
<organism evidence="6 7">
    <name type="scientific">Planctopirus ephydatiae</name>
    <dbReference type="NCBI Taxonomy" id="2528019"/>
    <lineage>
        <taxon>Bacteria</taxon>
        <taxon>Pseudomonadati</taxon>
        <taxon>Planctomycetota</taxon>
        <taxon>Planctomycetia</taxon>
        <taxon>Planctomycetales</taxon>
        <taxon>Planctomycetaceae</taxon>
        <taxon>Planctopirus</taxon>
    </lineage>
</organism>
<dbReference type="InterPro" id="IPR027417">
    <property type="entry name" value="P-loop_NTPase"/>
</dbReference>
<evidence type="ECO:0000259" key="5">
    <source>
        <dbReference type="PROSITE" id="PS50893"/>
    </source>
</evidence>